<keyword evidence="3" id="KW-1185">Reference proteome</keyword>
<evidence type="ECO:0000313" key="3">
    <source>
        <dbReference type="Proteomes" id="UP001589834"/>
    </source>
</evidence>
<comment type="caution">
    <text evidence="2">The sequence shown here is derived from an EMBL/GenBank/DDBJ whole genome shotgun (WGS) entry which is preliminary data.</text>
</comment>
<organism evidence="2 3">
    <name type="scientific">Ottowia pentelensis</name>
    <dbReference type="NCBI Taxonomy" id="511108"/>
    <lineage>
        <taxon>Bacteria</taxon>
        <taxon>Pseudomonadati</taxon>
        <taxon>Pseudomonadota</taxon>
        <taxon>Betaproteobacteria</taxon>
        <taxon>Burkholderiales</taxon>
        <taxon>Comamonadaceae</taxon>
        <taxon>Ottowia</taxon>
    </lineage>
</organism>
<gene>
    <name evidence="2" type="ORF">ACFFGG_02460</name>
</gene>
<name>A0ABV6PNJ4_9BURK</name>
<feature type="domain" description="TPM" evidence="1">
    <location>
        <begin position="19"/>
        <end position="152"/>
    </location>
</feature>
<dbReference type="RefSeq" id="WP_377479402.1">
    <property type="nucleotide sequence ID" value="NZ_JBHLTN010000005.1"/>
</dbReference>
<dbReference type="Gene3D" id="3.10.310.50">
    <property type="match status" value="1"/>
</dbReference>
<accession>A0ABV6PNJ4</accession>
<proteinExistence type="predicted"/>
<dbReference type="PANTHER" id="PTHR30373:SF8">
    <property type="entry name" value="BLL7265 PROTEIN"/>
    <property type="match status" value="1"/>
</dbReference>
<dbReference type="Proteomes" id="UP001589834">
    <property type="component" value="Unassembled WGS sequence"/>
</dbReference>
<evidence type="ECO:0000313" key="2">
    <source>
        <dbReference type="EMBL" id="MFC0591410.1"/>
    </source>
</evidence>
<reference evidence="2 3" key="1">
    <citation type="submission" date="2024-09" db="EMBL/GenBank/DDBJ databases">
        <authorList>
            <person name="Sun Q."/>
            <person name="Mori K."/>
        </authorList>
    </citation>
    <scope>NUCLEOTIDE SEQUENCE [LARGE SCALE GENOMIC DNA]</scope>
    <source>
        <strain evidence="2 3">NCAIM B.02336</strain>
    </source>
</reference>
<evidence type="ECO:0000259" key="1">
    <source>
        <dbReference type="Pfam" id="PF04536"/>
    </source>
</evidence>
<dbReference type="InterPro" id="IPR007621">
    <property type="entry name" value="TPM_dom"/>
</dbReference>
<sequence length="179" mass="20182">MLATLHRLWRHHWMDESDTRRLVPPDAVERLRRRVAESEARHSGQLRICVEAGLPASYLWRHLRRHLPMQRIVRERALMMFSKLGVWNTEHNNGVLIYLLLAERAIEVVADRGVARAVDATAWQALTDRLGRSLHAGQVEDGLSKAVDDVSARLVALFPAADGGAARPANELPDEPVLL</sequence>
<dbReference type="EMBL" id="JBHLTN010000005">
    <property type="protein sequence ID" value="MFC0591410.1"/>
    <property type="molecule type" value="Genomic_DNA"/>
</dbReference>
<dbReference type="PANTHER" id="PTHR30373">
    <property type="entry name" value="UPF0603 PROTEIN YGCG"/>
    <property type="match status" value="1"/>
</dbReference>
<protein>
    <submittedName>
        <fullName evidence="2">TPM domain-containing protein</fullName>
    </submittedName>
</protein>
<dbReference type="Pfam" id="PF04536">
    <property type="entry name" value="TPM_phosphatase"/>
    <property type="match status" value="1"/>
</dbReference>